<protein>
    <submittedName>
        <fullName evidence="3">Uncharacterized protein</fullName>
    </submittedName>
</protein>
<dbReference type="InterPro" id="IPR021514">
    <property type="entry name" value="DUF3176"/>
</dbReference>
<dbReference type="EMBL" id="MU857397">
    <property type="protein sequence ID" value="KAK4148431.1"/>
    <property type="molecule type" value="Genomic_DNA"/>
</dbReference>
<gene>
    <name evidence="3" type="ORF">C8A00DRAFT_19736</name>
</gene>
<feature type="coiled-coil region" evidence="1">
    <location>
        <begin position="489"/>
        <end position="533"/>
    </location>
</feature>
<evidence type="ECO:0000256" key="2">
    <source>
        <dbReference type="SAM" id="Phobius"/>
    </source>
</evidence>
<sequence>DWNFFLSIAATIAIFGMASKSAAAFAIGGCVSQYKWIHFQSAPRRLGDLDLIEEASRGPLGSLVLLARRPLGLASIAAVVTLLALGFETFVQQMVQFNPIDVAVVDGKAVLGLAHVYNSGAKQAPGWNDINSLSESTVDTSMQGAVYRGLFNLDSPAVFNCSSKCKWNSTYVSLGFASTCADVTDATLRRHPNASATWNRFEPGRKEDMMNLTTPGGVKLDGSYSATSWQTVVSVGAVSRLNSSQFSASSSGEIVHMHPDIARIAVLRIRLDSNQWAITTNDMLIVECDIGLAAYRYSNLSSSGNDLTGETEQLRLDPGILTPTSIGTGDMLTFTQTGLPVLNVSVPDIKALQTLFTSNRFGGNIYDGISNHDTPSGMGDAFRSGDIPRIFQAMVTSMTDQLRSTYNVAAPGQSINQEVFVQVEWAWIVLPLVVQLFSLVFLLLVLVQSGRIKDLPLWKSSTTAVLTYDVRFREDENEVGKLGTGVRSKKELKNLAETVEAKLEFHEHTPKMYLAQEDEKQQVKQEVRELREVGMDV</sequence>
<evidence type="ECO:0000313" key="3">
    <source>
        <dbReference type="EMBL" id="KAK4148431.1"/>
    </source>
</evidence>
<comment type="caution">
    <text evidence="3">The sequence shown here is derived from an EMBL/GenBank/DDBJ whole genome shotgun (WGS) entry which is preliminary data.</text>
</comment>
<dbReference type="AlphaFoldDB" id="A0AAN6ZTI0"/>
<keyword evidence="4" id="KW-1185">Reference proteome</keyword>
<feature type="transmembrane region" description="Helical" evidence="2">
    <location>
        <begin position="425"/>
        <end position="447"/>
    </location>
</feature>
<dbReference type="Pfam" id="PF11374">
    <property type="entry name" value="DUF3176"/>
    <property type="match status" value="1"/>
</dbReference>
<keyword evidence="2" id="KW-0812">Transmembrane</keyword>
<accession>A0AAN6ZTI0</accession>
<dbReference type="Proteomes" id="UP001302745">
    <property type="component" value="Unassembled WGS sequence"/>
</dbReference>
<organism evidence="3 4">
    <name type="scientific">Chaetomidium leptoderma</name>
    <dbReference type="NCBI Taxonomy" id="669021"/>
    <lineage>
        <taxon>Eukaryota</taxon>
        <taxon>Fungi</taxon>
        <taxon>Dikarya</taxon>
        <taxon>Ascomycota</taxon>
        <taxon>Pezizomycotina</taxon>
        <taxon>Sordariomycetes</taxon>
        <taxon>Sordariomycetidae</taxon>
        <taxon>Sordariales</taxon>
        <taxon>Chaetomiaceae</taxon>
        <taxon>Chaetomidium</taxon>
    </lineage>
</organism>
<feature type="non-terminal residue" evidence="3">
    <location>
        <position position="1"/>
    </location>
</feature>
<keyword evidence="2" id="KW-0472">Membrane</keyword>
<keyword evidence="1" id="KW-0175">Coiled coil</keyword>
<proteinExistence type="predicted"/>
<dbReference type="PANTHER" id="PTHR35394">
    <property type="entry name" value="DUF3176 DOMAIN-CONTAINING PROTEIN"/>
    <property type="match status" value="1"/>
</dbReference>
<reference evidence="3" key="2">
    <citation type="submission" date="2023-05" db="EMBL/GenBank/DDBJ databases">
        <authorList>
            <consortium name="Lawrence Berkeley National Laboratory"/>
            <person name="Steindorff A."/>
            <person name="Hensen N."/>
            <person name="Bonometti L."/>
            <person name="Westerberg I."/>
            <person name="Brannstrom I.O."/>
            <person name="Guillou S."/>
            <person name="Cros-Aarteil S."/>
            <person name="Calhoun S."/>
            <person name="Haridas S."/>
            <person name="Kuo A."/>
            <person name="Mondo S."/>
            <person name="Pangilinan J."/>
            <person name="Riley R."/>
            <person name="Labutti K."/>
            <person name="Andreopoulos B."/>
            <person name="Lipzen A."/>
            <person name="Chen C."/>
            <person name="Yanf M."/>
            <person name="Daum C."/>
            <person name="Ng V."/>
            <person name="Clum A."/>
            <person name="Ohm R."/>
            <person name="Martin F."/>
            <person name="Silar P."/>
            <person name="Natvig D."/>
            <person name="Lalanne C."/>
            <person name="Gautier V."/>
            <person name="Ament-Velasquez S.L."/>
            <person name="Kruys A."/>
            <person name="Hutchinson M.I."/>
            <person name="Powell A.J."/>
            <person name="Barry K."/>
            <person name="Miller A.N."/>
            <person name="Grigoriev I.V."/>
            <person name="Debuchy R."/>
            <person name="Gladieux P."/>
            <person name="Thoren M.H."/>
            <person name="Johannesson H."/>
        </authorList>
    </citation>
    <scope>NUCLEOTIDE SEQUENCE</scope>
    <source>
        <strain evidence="3">CBS 538.74</strain>
    </source>
</reference>
<reference evidence="3" key="1">
    <citation type="journal article" date="2023" name="Mol. Phylogenet. Evol.">
        <title>Genome-scale phylogeny and comparative genomics of the fungal order Sordariales.</title>
        <authorList>
            <person name="Hensen N."/>
            <person name="Bonometti L."/>
            <person name="Westerberg I."/>
            <person name="Brannstrom I.O."/>
            <person name="Guillou S."/>
            <person name="Cros-Aarteil S."/>
            <person name="Calhoun S."/>
            <person name="Haridas S."/>
            <person name="Kuo A."/>
            <person name="Mondo S."/>
            <person name="Pangilinan J."/>
            <person name="Riley R."/>
            <person name="LaButti K."/>
            <person name="Andreopoulos B."/>
            <person name="Lipzen A."/>
            <person name="Chen C."/>
            <person name="Yan M."/>
            <person name="Daum C."/>
            <person name="Ng V."/>
            <person name="Clum A."/>
            <person name="Steindorff A."/>
            <person name="Ohm R.A."/>
            <person name="Martin F."/>
            <person name="Silar P."/>
            <person name="Natvig D.O."/>
            <person name="Lalanne C."/>
            <person name="Gautier V."/>
            <person name="Ament-Velasquez S.L."/>
            <person name="Kruys A."/>
            <person name="Hutchinson M.I."/>
            <person name="Powell A.J."/>
            <person name="Barry K."/>
            <person name="Miller A.N."/>
            <person name="Grigoriev I.V."/>
            <person name="Debuchy R."/>
            <person name="Gladieux P."/>
            <person name="Hiltunen Thoren M."/>
            <person name="Johannesson H."/>
        </authorList>
    </citation>
    <scope>NUCLEOTIDE SEQUENCE</scope>
    <source>
        <strain evidence="3">CBS 538.74</strain>
    </source>
</reference>
<evidence type="ECO:0000313" key="4">
    <source>
        <dbReference type="Proteomes" id="UP001302745"/>
    </source>
</evidence>
<keyword evidence="2" id="KW-1133">Transmembrane helix</keyword>
<dbReference type="PANTHER" id="PTHR35394:SF5">
    <property type="entry name" value="DUF3176 DOMAIN-CONTAINING PROTEIN"/>
    <property type="match status" value="1"/>
</dbReference>
<name>A0AAN6ZTI0_9PEZI</name>
<evidence type="ECO:0000256" key="1">
    <source>
        <dbReference type="SAM" id="Coils"/>
    </source>
</evidence>